<keyword evidence="7" id="KW-0175">Coiled coil</keyword>
<dbReference type="InterPro" id="IPR011990">
    <property type="entry name" value="TPR-like_helical_dom_sf"/>
</dbReference>
<keyword evidence="5" id="KW-0677">Repeat</keyword>
<evidence type="ECO:0000256" key="2">
    <source>
        <dbReference type="ARBA" id="ARBA00009622"/>
    </source>
</evidence>
<protein>
    <submittedName>
        <fullName evidence="12">Photosystem I assembly protein Ycf3</fullName>
    </submittedName>
</protein>
<dbReference type="InterPro" id="IPR019734">
    <property type="entry name" value="TPR_rpt"/>
</dbReference>
<dbReference type="GO" id="GO:0005871">
    <property type="term" value="C:kinesin complex"/>
    <property type="evidence" value="ECO:0007669"/>
    <property type="project" value="InterPro"/>
</dbReference>
<proteinExistence type="inferred from homology"/>
<comment type="similarity">
    <text evidence="2">Belongs to the kinesin light chain family.</text>
</comment>
<dbReference type="Proteomes" id="UP000248857">
    <property type="component" value="Unassembled WGS sequence"/>
</dbReference>
<keyword evidence="3" id="KW-0963">Cytoplasm</keyword>
<feature type="domain" description="CHAT" evidence="11">
    <location>
        <begin position="770"/>
        <end position="1101"/>
    </location>
</feature>
<evidence type="ECO:0000256" key="1">
    <source>
        <dbReference type="ARBA" id="ARBA00004245"/>
    </source>
</evidence>
<feature type="repeat" description="TPR" evidence="10">
    <location>
        <begin position="351"/>
        <end position="384"/>
    </location>
</feature>
<dbReference type="GO" id="GO:0007018">
    <property type="term" value="P:microtubule-based movement"/>
    <property type="evidence" value="ECO:0007669"/>
    <property type="project" value="TreeGrafter"/>
</dbReference>
<evidence type="ECO:0000256" key="7">
    <source>
        <dbReference type="ARBA" id="ARBA00023054"/>
    </source>
</evidence>
<dbReference type="Pfam" id="PF12770">
    <property type="entry name" value="CHAT"/>
    <property type="match status" value="1"/>
</dbReference>
<gene>
    <name evidence="12" type="primary">ycf3_18</name>
    <name evidence="12" type="ORF">C1752_12979</name>
</gene>
<dbReference type="PANTHER" id="PTHR45783:SF3">
    <property type="entry name" value="KINESIN LIGHT CHAIN"/>
    <property type="match status" value="1"/>
</dbReference>
<comment type="subcellular location">
    <subcellularLocation>
        <location evidence="1">Cytoplasm</location>
        <location evidence="1">Cytoskeleton</location>
    </subcellularLocation>
</comment>
<dbReference type="Gene3D" id="1.25.40.10">
    <property type="entry name" value="Tetratricopeptide repeat domain"/>
    <property type="match status" value="3"/>
</dbReference>
<feature type="repeat" description="TPR" evidence="10">
    <location>
        <begin position="435"/>
        <end position="468"/>
    </location>
</feature>
<dbReference type="SUPFAM" id="SSF48452">
    <property type="entry name" value="TPR-like"/>
    <property type="match status" value="1"/>
</dbReference>
<reference evidence="12 13" key="1">
    <citation type="journal article" date="2018" name="Sci. Rep.">
        <title>A novel species of the marine cyanobacterium Acaryochloris with a unique pigment content and lifestyle.</title>
        <authorList>
            <person name="Partensky F."/>
            <person name="Six C."/>
            <person name="Ratin M."/>
            <person name="Garczarek L."/>
            <person name="Vaulot D."/>
            <person name="Probert I."/>
            <person name="Calteau A."/>
            <person name="Gourvil P."/>
            <person name="Marie D."/>
            <person name="Grebert T."/>
            <person name="Bouchier C."/>
            <person name="Le Panse S."/>
            <person name="Gachenot M."/>
            <person name="Rodriguez F."/>
            <person name="Garrido J.L."/>
        </authorList>
    </citation>
    <scope>NUCLEOTIDE SEQUENCE [LARGE SCALE GENOMIC DNA]</scope>
    <source>
        <strain evidence="12 13">RCC1774</strain>
    </source>
</reference>
<dbReference type="AlphaFoldDB" id="A0A2W1JFE4"/>
<dbReference type="GO" id="GO:0005874">
    <property type="term" value="C:microtubule"/>
    <property type="evidence" value="ECO:0007669"/>
    <property type="project" value="UniProtKB-KW"/>
</dbReference>
<dbReference type="GO" id="GO:0005737">
    <property type="term" value="C:cytoplasm"/>
    <property type="evidence" value="ECO:0007669"/>
    <property type="project" value="TreeGrafter"/>
</dbReference>
<keyword evidence="6 10" id="KW-0802">TPR repeat</keyword>
<evidence type="ECO:0000256" key="10">
    <source>
        <dbReference type="PROSITE-ProRule" id="PRU00339"/>
    </source>
</evidence>
<dbReference type="EMBL" id="PQWO01000038">
    <property type="protein sequence ID" value="PZD70425.1"/>
    <property type="molecule type" value="Genomic_DNA"/>
</dbReference>
<evidence type="ECO:0000256" key="9">
    <source>
        <dbReference type="ARBA" id="ARBA00023212"/>
    </source>
</evidence>
<dbReference type="SMART" id="SM00028">
    <property type="entry name" value="TPR"/>
    <property type="match status" value="11"/>
</dbReference>
<dbReference type="InterPro" id="IPR024983">
    <property type="entry name" value="CHAT_dom"/>
</dbReference>
<feature type="repeat" description="TPR" evidence="10">
    <location>
        <begin position="141"/>
        <end position="174"/>
    </location>
</feature>
<organism evidence="12 13">
    <name type="scientific">Acaryochloris thomasi RCC1774</name>
    <dbReference type="NCBI Taxonomy" id="1764569"/>
    <lineage>
        <taxon>Bacteria</taxon>
        <taxon>Bacillati</taxon>
        <taxon>Cyanobacteriota</taxon>
        <taxon>Cyanophyceae</taxon>
        <taxon>Acaryochloridales</taxon>
        <taxon>Acaryochloridaceae</taxon>
        <taxon>Acaryochloris</taxon>
        <taxon>Acaryochloris thomasi</taxon>
    </lineage>
</organism>
<keyword evidence="8" id="KW-0505">Motor protein</keyword>
<feature type="repeat" description="TPR" evidence="10">
    <location>
        <begin position="267"/>
        <end position="300"/>
    </location>
</feature>
<dbReference type="InterPro" id="IPR002151">
    <property type="entry name" value="Kinesin_light"/>
</dbReference>
<dbReference type="GO" id="GO:0019894">
    <property type="term" value="F:kinesin binding"/>
    <property type="evidence" value="ECO:0007669"/>
    <property type="project" value="TreeGrafter"/>
</dbReference>
<keyword evidence="4" id="KW-0493">Microtubule</keyword>
<evidence type="ECO:0000313" key="12">
    <source>
        <dbReference type="EMBL" id="PZD70425.1"/>
    </source>
</evidence>
<keyword evidence="13" id="KW-1185">Reference proteome</keyword>
<evidence type="ECO:0000256" key="6">
    <source>
        <dbReference type="ARBA" id="ARBA00022803"/>
    </source>
</evidence>
<evidence type="ECO:0000256" key="5">
    <source>
        <dbReference type="ARBA" id="ARBA00022737"/>
    </source>
</evidence>
<evidence type="ECO:0000313" key="13">
    <source>
        <dbReference type="Proteomes" id="UP000248857"/>
    </source>
</evidence>
<dbReference type="Pfam" id="PF13424">
    <property type="entry name" value="TPR_12"/>
    <property type="match status" value="5"/>
</dbReference>
<dbReference type="PRINTS" id="PR00381">
    <property type="entry name" value="KINESINLIGHT"/>
</dbReference>
<dbReference type="PROSITE" id="PS50005">
    <property type="entry name" value="TPR"/>
    <property type="match status" value="5"/>
</dbReference>
<evidence type="ECO:0000259" key="11">
    <source>
        <dbReference type="Pfam" id="PF12770"/>
    </source>
</evidence>
<dbReference type="PANTHER" id="PTHR45783">
    <property type="entry name" value="KINESIN LIGHT CHAIN"/>
    <property type="match status" value="1"/>
</dbReference>
<evidence type="ECO:0000256" key="4">
    <source>
        <dbReference type="ARBA" id="ARBA00022701"/>
    </source>
</evidence>
<name>A0A2W1JFE4_9CYAN</name>
<comment type="caution">
    <text evidence="12">The sequence shown here is derived from an EMBL/GenBank/DDBJ whole genome shotgun (WGS) entry which is preliminary data.</text>
</comment>
<evidence type="ECO:0000256" key="3">
    <source>
        <dbReference type="ARBA" id="ARBA00022490"/>
    </source>
</evidence>
<keyword evidence="9" id="KW-0206">Cytoskeleton</keyword>
<dbReference type="Pfam" id="PF13374">
    <property type="entry name" value="TPR_10"/>
    <property type="match status" value="1"/>
</dbReference>
<accession>A0A2W1JFE4</accession>
<evidence type="ECO:0000256" key="8">
    <source>
        <dbReference type="ARBA" id="ARBA00023175"/>
    </source>
</evidence>
<sequence>MQCDPVSGGILSCIACAPSVPMRFSSHRFSLLLLLSMSTFGLTPLMQHSWAKQSVKVQGADVQADSLRLSLGQKPQWSGSLLMAQADIDGERQRSLEEAKQLNQQVVQLYKQGRFSEAVAFSQRVLSIREKVLGAGHPDIATSLNNLALLYHSQGLYSKAEPLFQRALNIDEKVLGAGHPDIATSLNNLAELYRSQGLHSKAEPLHQRALSIREKALSVEHPHVAISLNNLAGLYHSQGLYSKAGPLFQRALSIREKVFGADHPDVAVSLNNLALLYRSQGLYSKAEPLFQRALSTNEKVLGAEHPNVATGLNNLAELYRSQGLYSKAEPLHQHALNIQEKALGADHPDVAGSLNNLALLYRSQGLYSKAEPLFQRALSTYEKMLGAEHPSVATGLNNLAELYRSQGLYSKAEPLCQRALNIREKTLGADHADVAQSLNNLALLYSSQGLYSKAAPLYQRALSIREKTLGSQHPDVADSLNNLASLYDSQGLYSKAVPLYQRALSIYENVLGAEHPHVATSLNNLALLHHEQGNLTLTHQLFSRAADIEERNLDLMLSTSSESRKQAYIATLAGTTDAMLSFSIDASESPSFSQLAFITILRRKGRVLSSLINSFQSLRQNLSSTDRPLLDQLQALRSQRATLTFQGPDQLPPKQHQATLTQLKIQEDQLENQLARKSAEFQAETQSVTTAGIQEQIPQGAALIELVKYSPFNAKAIKQESQWGTPHYAAYILNADGTLQWTDLGKAAPIDQTVTQFRQALKSNTSNIKPIARKLDQQIMQPIRAKLGNTRQLLLSPDSQLNLIPFAALVDENNQYLVENYDITYLSSGRDLLTLQTTNSKQKLQPPVIIANPDYQSPGESIKIASAQAAKNRSSQDLNLSFGPLPGTKAEAEQLQKLLPQSTLFTQNQATENALKQVKSPEILHIATHGFFLETDLEAVSTPNNNRASISVVSQKPPKAKQEKKYENPLLRSGLALAGANPRKSGTEDGIFTALEATNLNLQGTKLVVLSACETGLGNVENGEGVYGLRRAFVMAGSESQVLSLWKVDDIGTKDLMVKYYQRLLNKEGRGEALRKTQLEMLNSPKYQHPYYWAAFIPSGDWKPIR</sequence>
<feature type="repeat" description="TPR" evidence="10">
    <location>
        <begin position="477"/>
        <end position="510"/>
    </location>
</feature>